<evidence type="ECO:0000313" key="3">
    <source>
        <dbReference type="Proteomes" id="UP001549291"/>
    </source>
</evidence>
<feature type="domain" description="Restriction endonuclease type IV Mrr" evidence="1">
    <location>
        <begin position="171"/>
        <end position="283"/>
    </location>
</feature>
<dbReference type="InterPro" id="IPR052906">
    <property type="entry name" value="Type_IV_Methyl-Rstrct_Enzyme"/>
</dbReference>
<reference evidence="2 3" key="1">
    <citation type="submission" date="2024-06" db="EMBL/GenBank/DDBJ databases">
        <title>Genomic Encyclopedia of Type Strains, Phase V (KMG-V): Genome sequencing to study the core and pangenomes of soil and plant-associated prokaryotes.</title>
        <authorList>
            <person name="Whitman W."/>
        </authorList>
    </citation>
    <scope>NUCLEOTIDE SEQUENCE [LARGE SCALE GENOMIC DNA]</scope>
    <source>
        <strain evidence="2 3">USDA 160</strain>
    </source>
</reference>
<evidence type="ECO:0000259" key="1">
    <source>
        <dbReference type="Pfam" id="PF04471"/>
    </source>
</evidence>
<name>A0ABV2RZV5_BRAJP</name>
<dbReference type="Gene3D" id="3.40.1350.10">
    <property type="match status" value="1"/>
</dbReference>
<dbReference type="PANTHER" id="PTHR30015">
    <property type="entry name" value="MRR RESTRICTION SYSTEM PROTEIN"/>
    <property type="match status" value="1"/>
</dbReference>
<proteinExistence type="predicted"/>
<gene>
    <name evidence="2" type="ORF">ABIF63_006577</name>
</gene>
<dbReference type="PANTHER" id="PTHR30015:SF7">
    <property type="entry name" value="TYPE IV METHYL-DIRECTED RESTRICTION ENZYME ECOKMRR"/>
    <property type="match status" value="1"/>
</dbReference>
<comment type="caution">
    <text evidence="2">The sequence shown here is derived from an EMBL/GenBank/DDBJ whole genome shotgun (WGS) entry which is preliminary data.</text>
</comment>
<protein>
    <submittedName>
        <fullName evidence="2">Restriction system protein</fullName>
    </submittedName>
</protein>
<sequence length="308" mass="34665">MDEPEQSLDDWLNDVKAEKSDAIDFSFPTDKLKGEYIARIDGRPYDEVVGLIRKFLIQSGSLGADRSTLSWLSYLAGKGELKRVSEFQRRLIRYAKTMANGAVAGQVTWVLDLLPDNPRRAIDTLNAYFEAHCLFMPDGRMHGIYDATELIRARFIQAPRSSSEAIRLLQDESARTFERVVERLYSRMGYSTKLTPRQKDGGFDVLALKEEIGRRAKVHIECKKWEGNVGVPILRGLLGVVHDSKATNGVCVTTSDLTGAAKKFVERNPQLDFVSGEKLVQLLNEYLGPTWFYKIERLVEESKGGVAA</sequence>
<dbReference type="InterPro" id="IPR007560">
    <property type="entry name" value="Restrct_endonuc_IV_Mrr"/>
</dbReference>
<evidence type="ECO:0000313" key="2">
    <source>
        <dbReference type="EMBL" id="MET4722471.1"/>
    </source>
</evidence>
<keyword evidence="3" id="KW-1185">Reference proteome</keyword>
<dbReference type="InterPro" id="IPR011335">
    <property type="entry name" value="Restrct_endonuc-II-like"/>
</dbReference>
<dbReference type="Proteomes" id="UP001549291">
    <property type="component" value="Unassembled WGS sequence"/>
</dbReference>
<dbReference type="InterPro" id="IPR011856">
    <property type="entry name" value="tRNA_endonuc-like_dom_sf"/>
</dbReference>
<dbReference type="RefSeq" id="WP_248888166.1">
    <property type="nucleotide sequence ID" value="NZ_CP066351.1"/>
</dbReference>
<dbReference type="Pfam" id="PF04471">
    <property type="entry name" value="Mrr_cat"/>
    <property type="match status" value="1"/>
</dbReference>
<dbReference type="SUPFAM" id="SSF52980">
    <property type="entry name" value="Restriction endonuclease-like"/>
    <property type="match status" value="1"/>
</dbReference>
<dbReference type="EMBL" id="JBEPTQ010000002">
    <property type="protein sequence ID" value="MET4722471.1"/>
    <property type="molecule type" value="Genomic_DNA"/>
</dbReference>
<accession>A0ABV2RZV5</accession>
<organism evidence="2 3">
    <name type="scientific">Bradyrhizobium japonicum</name>
    <dbReference type="NCBI Taxonomy" id="375"/>
    <lineage>
        <taxon>Bacteria</taxon>
        <taxon>Pseudomonadati</taxon>
        <taxon>Pseudomonadota</taxon>
        <taxon>Alphaproteobacteria</taxon>
        <taxon>Hyphomicrobiales</taxon>
        <taxon>Nitrobacteraceae</taxon>
        <taxon>Bradyrhizobium</taxon>
    </lineage>
</organism>